<gene>
    <name evidence="2" type="ORF">MCOR_4867</name>
</gene>
<feature type="coiled-coil region" evidence="1">
    <location>
        <begin position="131"/>
        <end position="182"/>
    </location>
</feature>
<reference evidence="2 3" key="1">
    <citation type="submission" date="2020-06" db="EMBL/GenBank/DDBJ databases">
        <authorList>
            <person name="Li R."/>
            <person name="Bekaert M."/>
        </authorList>
    </citation>
    <scope>NUCLEOTIDE SEQUENCE [LARGE SCALE GENOMIC DNA]</scope>
    <source>
        <strain evidence="3">wild</strain>
    </source>
</reference>
<keyword evidence="1" id="KW-0175">Coiled coil</keyword>
<proteinExistence type="predicted"/>
<organism evidence="2 3">
    <name type="scientific">Mytilus coruscus</name>
    <name type="common">Sea mussel</name>
    <dbReference type="NCBI Taxonomy" id="42192"/>
    <lineage>
        <taxon>Eukaryota</taxon>
        <taxon>Metazoa</taxon>
        <taxon>Spiralia</taxon>
        <taxon>Lophotrochozoa</taxon>
        <taxon>Mollusca</taxon>
        <taxon>Bivalvia</taxon>
        <taxon>Autobranchia</taxon>
        <taxon>Pteriomorphia</taxon>
        <taxon>Mytilida</taxon>
        <taxon>Mytiloidea</taxon>
        <taxon>Mytilidae</taxon>
        <taxon>Mytilinae</taxon>
        <taxon>Mytilus</taxon>
    </lineage>
</organism>
<evidence type="ECO:0000313" key="3">
    <source>
        <dbReference type="Proteomes" id="UP000507470"/>
    </source>
</evidence>
<sequence>MVISSVLPSTDVQDYYTQFNVHIPASVPVSKVTSKLATPSTTITSVSSTFTSSRSSPPVASLPSVKTKVVSLKAYKSKPVKEVSNRPHFATLLSTSDSSTSGVDVKEVYLPPIPENLVDLQDYIRTLCDVMDRVGRLREAAELKLDVLRKEGTSLQREKELRRKLESENRELKRQLAETKWRKNLFPDGT</sequence>
<name>A0A6J8A797_MYTCO</name>
<evidence type="ECO:0000256" key="1">
    <source>
        <dbReference type="SAM" id="Coils"/>
    </source>
</evidence>
<dbReference type="Proteomes" id="UP000507470">
    <property type="component" value="Unassembled WGS sequence"/>
</dbReference>
<dbReference type="AlphaFoldDB" id="A0A6J8A797"/>
<accession>A0A6J8A797</accession>
<evidence type="ECO:0000313" key="2">
    <source>
        <dbReference type="EMBL" id="CAC5363435.1"/>
    </source>
</evidence>
<protein>
    <submittedName>
        <fullName evidence="2">Uncharacterized protein</fullName>
    </submittedName>
</protein>
<keyword evidence="3" id="KW-1185">Reference proteome</keyword>
<dbReference type="EMBL" id="CACVKT020000846">
    <property type="protein sequence ID" value="CAC5363435.1"/>
    <property type="molecule type" value="Genomic_DNA"/>
</dbReference>